<dbReference type="SMART" id="SM00091">
    <property type="entry name" value="PAS"/>
    <property type="match status" value="1"/>
</dbReference>
<comment type="catalytic activity">
    <reaction evidence="4">
        <text>2 GTP = 3',3'-c-di-GMP + 2 diphosphate</text>
        <dbReference type="Rhea" id="RHEA:24898"/>
        <dbReference type="ChEBI" id="CHEBI:33019"/>
        <dbReference type="ChEBI" id="CHEBI:37565"/>
        <dbReference type="ChEBI" id="CHEBI:58805"/>
        <dbReference type="EC" id="2.7.7.65"/>
    </reaction>
</comment>
<dbReference type="EC" id="2.7.7.65" evidence="3"/>
<evidence type="ECO:0000256" key="2">
    <source>
        <dbReference type="ARBA" id="ARBA00004533"/>
    </source>
</evidence>
<comment type="cofactor">
    <cofactor evidence="1">
        <name>Mg(2+)</name>
        <dbReference type="ChEBI" id="CHEBI:18420"/>
    </cofactor>
</comment>
<name>A0A423HQI0_9PSED</name>
<comment type="caution">
    <text evidence="9">The sequence shown here is derived from an EMBL/GenBank/DDBJ whole genome shotgun (WGS) entry which is preliminary data.</text>
</comment>
<dbReference type="EMBL" id="MOBM01000018">
    <property type="protein sequence ID" value="RON15479.1"/>
    <property type="molecule type" value="Genomic_DNA"/>
</dbReference>
<dbReference type="InterPro" id="IPR035965">
    <property type="entry name" value="PAS-like_dom_sf"/>
</dbReference>
<dbReference type="SUPFAM" id="SSF55073">
    <property type="entry name" value="Nucleotide cyclase"/>
    <property type="match status" value="1"/>
</dbReference>
<proteinExistence type="predicted"/>
<dbReference type="PANTHER" id="PTHR45138:SF9">
    <property type="entry name" value="DIGUANYLATE CYCLASE DGCM-RELATED"/>
    <property type="match status" value="1"/>
</dbReference>
<evidence type="ECO:0000256" key="1">
    <source>
        <dbReference type="ARBA" id="ARBA00001946"/>
    </source>
</evidence>
<dbReference type="InterPro" id="IPR000700">
    <property type="entry name" value="PAS-assoc_C"/>
</dbReference>
<dbReference type="GO" id="GO:1902201">
    <property type="term" value="P:negative regulation of bacterial-type flagellum-dependent cell motility"/>
    <property type="evidence" value="ECO:0007669"/>
    <property type="project" value="TreeGrafter"/>
</dbReference>
<dbReference type="CDD" id="cd00130">
    <property type="entry name" value="PAS"/>
    <property type="match status" value="1"/>
</dbReference>
<evidence type="ECO:0000259" key="7">
    <source>
        <dbReference type="PROSITE" id="PS50113"/>
    </source>
</evidence>
<sequence>MGEASNIEPLKFNLSDFNEGMLHTILELVSDGIWDWNANTGFVYRNPGWYEMLGYPPHSLDNNVLTWENVIHPDDYSRVMALFDDYLKQRAPGYQAEYRCRMRDGTYTWIEDRGYVLARNADGSVARMVGAHRSIEDKKRLFEEMERRNQSLEAIVEERTRELSRVNQQLQIQLEENRKLAETDVLTSIANRYRLEKALPQECDRAQRFRQPLSLIAMDIDDFKNINDHYGHALGDAALVQVIESVKHYVREGDLLARWGGDEFIMILPNTLLADARALAERIRHGLSSLLPVGDYQVTMSFGVVQRFEEEQQTGLLARADQALYRSKIAGKNVISG</sequence>
<dbReference type="InterPro" id="IPR029787">
    <property type="entry name" value="Nucleotide_cyclase"/>
</dbReference>
<feature type="coiled-coil region" evidence="5">
    <location>
        <begin position="135"/>
        <end position="183"/>
    </location>
</feature>
<dbReference type="Pfam" id="PF08447">
    <property type="entry name" value="PAS_3"/>
    <property type="match status" value="1"/>
</dbReference>
<feature type="domain" description="PAC" evidence="7">
    <location>
        <begin position="94"/>
        <end position="147"/>
    </location>
</feature>
<dbReference type="PANTHER" id="PTHR45138">
    <property type="entry name" value="REGULATORY COMPONENTS OF SENSORY TRANSDUCTION SYSTEM"/>
    <property type="match status" value="1"/>
</dbReference>
<dbReference type="AlphaFoldDB" id="A0A423HQI0"/>
<dbReference type="PROSITE" id="PS50887">
    <property type="entry name" value="GGDEF"/>
    <property type="match status" value="1"/>
</dbReference>
<feature type="domain" description="PAS" evidence="6">
    <location>
        <begin position="18"/>
        <end position="90"/>
    </location>
</feature>
<feature type="domain" description="GGDEF" evidence="8">
    <location>
        <begin position="211"/>
        <end position="337"/>
    </location>
</feature>
<evidence type="ECO:0000313" key="10">
    <source>
        <dbReference type="Proteomes" id="UP000284002"/>
    </source>
</evidence>
<evidence type="ECO:0000313" key="9">
    <source>
        <dbReference type="EMBL" id="RON15479.1"/>
    </source>
</evidence>
<evidence type="ECO:0000259" key="8">
    <source>
        <dbReference type="PROSITE" id="PS50887"/>
    </source>
</evidence>
<dbReference type="Gene3D" id="3.30.450.20">
    <property type="entry name" value="PAS domain"/>
    <property type="match status" value="1"/>
</dbReference>
<dbReference type="NCBIfam" id="TIGR00254">
    <property type="entry name" value="GGDEF"/>
    <property type="match status" value="1"/>
</dbReference>
<dbReference type="CDD" id="cd01949">
    <property type="entry name" value="GGDEF"/>
    <property type="match status" value="1"/>
</dbReference>
<dbReference type="FunFam" id="3.30.70.270:FF:000001">
    <property type="entry name" value="Diguanylate cyclase domain protein"/>
    <property type="match status" value="1"/>
</dbReference>
<dbReference type="SUPFAM" id="SSF55785">
    <property type="entry name" value="PYP-like sensor domain (PAS domain)"/>
    <property type="match status" value="1"/>
</dbReference>
<reference evidence="9 10" key="1">
    <citation type="submission" date="2016-10" db="EMBL/GenBank/DDBJ databases">
        <title>Comparative genome analysis of multiple Pseudomonas spp. focuses on biocontrol and plant growth promoting traits.</title>
        <authorList>
            <person name="Tao X.-Y."/>
            <person name="Taylor C.G."/>
        </authorList>
    </citation>
    <scope>NUCLEOTIDE SEQUENCE [LARGE SCALE GENOMIC DNA]</scope>
    <source>
        <strain evidence="9 10">36C6</strain>
    </source>
</reference>
<dbReference type="SMART" id="SM00267">
    <property type="entry name" value="GGDEF"/>
    <property type="match status" value="1"/>
</dbReference>
<dbReference type="PROSITE" id="PS50112">
    <property type="entry name" value="PAS"/>
    <property type="match status" value="1"/>
</dbReference>
<dbReference type="InterPro" id="IPR000014">
    <property type="entry name" value="PAS"/>
</dbReference>
<dbReference type="NCBIfam" id="TIGR00229">
    <property type="entry name" value="sensory_box"/>
    <property type="match status" value="1"/>
</dbReference>
<dbReference type="Gene3D" id="3.30.70.270">
    <property type="match status" value="1"/>
</dbReference>
<dbReference type="GO" id="GO:0043709">
    <property type="term" value="P:cell adhesion involved in single-species biofilm formation"/>
    <property type="evidence" value="ECO:0007669"/>
    <property type="project" value="TreeGrafter"/>
</dbReference>
<comment type="subcellular location">
    <subcellularLocation>
        <location evidence="2">Cell inner membrane</location>
    </subcellularLocation>
</comment>
<dbReference type="InterPro" id="IPR013655">
    <property type="entry name" value="PAS_fold_3"/>
</dbReference>
<evidence type="ECO:0000259" key="6">
    <source>
        <dbReference type="PROSITE" id="PS50112"/>
    </source>
</evidence>
<dbReference type="RefSeq" id="WP_123358555.1">
    <property type="nucleotide sequence ID" value="NZ_MOBM01000018.1"/>
</dbReference>
<evidence type="ECO:0000256" key="5">
    <source>
        <dbReference type="SAM" id="Coils"/>
    </source>
</evidence>
<dbReference type="SMART" id="SM00086">
    <property type="entry name" value="PAC"/>
    <property type="match status" value="1"/>
</dbReference>
<protein>
    <recommendedName>
        <fullName evidence="3">diguanylate cyclase</fullName>
        <ecNumber evidence="3">2.7.7.65</ecNumber>
    </recommendedName>
</protein>
<evidence type="ECO:0000256" key="3">
    <source>
        <dbReference type="ARBA" id="ARBA00012528"/>
    </source>
</evidence>
<dbReference type="PROSITE" id="PS50113">
    <property type="entry name" value="PAC"/>
    <property type="match status" value="1"/>
</dbReference>
<dbReference type="GO" id="GO:0005886">
    <property type="term" value="C:plasma membrane"/>
    <property type="evidence" value="ECO:0007669"/>
    <property type="project" value="UniProtKB-SubCell"/>
</dbReference>
<dbReference type="InterPro" id="IPR001610">
    <property type="entry name" value="PAC"/>
</dbReference>
<keyword evidence="5" id="KW-0175">Coiled coil</keyword>
<organism evidence="9 10">
    <name type="scientific">Pseudomonas frederiksbergensis</name>
    <dbReference type="NCBI Taxonomy" id="104087"/>
    <lineage>
        <taxon>Bacteria</taxon>
        <taxon>Pseudomonadati</taxon>
        <taxon>Pseudomonadota</taxon>
        <taxon>Gammaproteobacteria</taxon>
        <taxon>Pseudomonadales</taxon>
        <taxon>Pseudomonadaceae</taxon>
        <taxon>Pseudomonas</taxon>
    </lineage>
</organism>
<accession>A0A423HQI0</accession>
<dbReference type="GO" id="GO:0052621">
    <property type="term" value="F:diguanylate cyclase activity"/>
    <property type="evidence" value="ECO:0007669"/>
    <property type="project" value="UniProtKB-EC"/>
</dbReference>
<gene>
    <name evidence="9" type="ORF">BK662_13310</name>
</gene>
<dbReference type="Pfam" id="PF00990">
    <property type="entry name" value="GGDEF"/>
    <property type="match status" value="1"/>
</dbReference>
<dbReference type="InterPro" id="IPR043128">
    <property type="entry name" value="Rev_trsase/Diguanyl_cyclase"/>
</dbReference>
<dbReference type="InterPro" id="IPR000160">
    <property type="entry name" value="GGDEF_dom"/>
</dbReference>
<evidence type="ECO:0000256" key="4">
    <source>
        <dbReference type="ARBA" id="ARBA00034247"/>
    </source>
</evidence>
<dbReference type="Proteomes" id="UP000284002">
    <property type="component" value="Unassembled WGS sequence"/>
</dbReference>
<dbReference type="InterPro" id="IPR050469">
    <property type="entry name" value="Diguanylate_Cyclase"/>
</dbReference>